<dbReference type="AlphaFoldDB" id="A0A0P1AWG1"/>
<keyword evidence="2" id="KW-1185">Reference proteome</keyword>
<dbReference type="RefSeq" id="XP_024581965.1">
    <property type="nucleotide sequence ID" value="XM_024716359.2"/>
</dbReference>
<evidence type="ECO:0000313" key="2">
    <source>
        <dbReference type="Proteomes" id="UP000054928"/>
    </source>
</evidence>
<sequence length="86" mass="9219">MLAKAIKVMAVKPKVGPARAKFAGILSVPTPNIQQKRLKEHLASSSVKIGCLVMNLEKFVRVLVNQLNFEVSYGCAGIIAITKLGA</sequence>
<organism evidence="1 2">
    <name type="scientific">Plasmopara halstedii</name>
    <name type="common">Downy mildew of sunflower</name>
    <dbReference type="NCBI Taxonomy" id="4781"/>
    <lineage>
        <taxon>Eukaryota</taxon>
        <taxon>Sar</taxon>
        <taxon>Stramenopiles</taxon>
        <taxon>Oomycota</taxon>
        <taxon>Peronosporomycetes</taxon>
        <taxon>Peronosporales</taxon>
        <taxon>Peronosporaceae</taxon>
        <taxon>Plasmopara</taxon>
    </lineage>
</organism>
<dbReference type="Proteomes" id="UP000054928">
    <property type="component" value="Unassembled WGS sequence"/>
</dbReference>
<evidence type="ECO:0000313" key="1">
    <source>
        <dbReference type="EMBL" id="CEG45596.1"/>
    </source>
</evidence>
<reference evidence="2" key="1">
    <citation type="submission" date="2014-09" db="EMBL/GenBank/DDBJ databases">
        <authorList>
            <person name="Sharma Rahul"/>
            <person name="Thines Marco"/>
        </authorList>
    </citation>
    <scope>NUCLEOTIDE SEQUENCE [LARGE SCALE GENOMIC DNA]</scope>
</reference>
<accession>A0A0P1AWG1</accession>
<dbReference type="GeneID" id="36409868"/>
<name>A0A0P1AWG1_PLAHL</name>
<proteinExistence type="predicted"/>
<protein>
    <submittedName>
        <fullName evidence="1">Uncharacterized protein</fullName>
    </submittedName>
</protein>
<dbReference type="EMBL" id="CCYD01001606">
    <property type="protein sequence ID" value="CEG45596.1"/>
    <property type="molecule type" value="Genomic_DNA"/>
</dbReference>